<sequence length="79" mass="9435">MKQDRGNVDELQERYQMTRSEAMKMTRFNRNKGEAYLVADKFRIPINIRISVKEKRTFTTKTSDLIQIQKELSYSKDKS</sequence>
<evidence type="ECO:0000313" key="1">
    <source>
        <dbReference type="EMBL" id="MPN60231.1"/>
    </source>
</evidence>
<protein>
    <submittedName>
        <fullName evidence="1">Uncharacterized protein</fullName>
    </submittedName>
</protein>
<gene>
    <name evidence="1" type="ORF">SDC9_207956</name>
</gene>
<proteinExistence type="predicted"/>
<comment type="caution">
    <text evidence="1">The sequence shown here is derived from an EMBL/GenBank/DDBJ whole genome shotgun (WGS) entry which is preliminary data.</text>
</comment>
<name>A0A645J9E2_9ZZZZ</name>
<dbReference type="AlphaFoldDB" id="A0A645J9E2"/>
<dbReference type="EMBL" id="VSSQ01135220">
    <property type="protein sequence ID" value="MPN60231.1"/>
    <property type="molecule type" value="Genomic_DNA"/>
</dbReference>
<reference evidence="1" key="1">
    <citation type="submission" date="2019-08" db="EMBL/GenBank/DDBJ databases">
        <authorList>
            <person name="Kucharzyk K."/>
            <person name="Murdoch R.W."/>
            <person name="Higgins S."/>
            <person name="Loffler F."/>
        </authorList>
    </citation>
    <scope>NUCLEOTIDE SEQUENCE</scope>
</reference>
<organism evidence="1">
    <name type="scientific">bioreactor metagenome</name>
    <dbReference type="NCBI Taxonomy" id="1076179"/>
    <lineage>
        <taxon>unclassified sequences</taxon>
        <taxon>metagenomes</taxon>
        <taxon>ecological metagenomes</taxon>
    </lineage>
</organism>
<accession>A0A645J9E2</accession>